<evidence type="ECO:0000256" key="12">
    <source>
        <dbReference type="ARBA" id="ARBA00025337"/>
    </source>
</evidence>
<evidence type="ECO:0000313" key="18">
    <source>
        <dbReference type="Proteomes" id="UP001595967"/>
    </source>
</evidence>
<dbReference type="Proteomes" id="UP001595967">
    <property type="component" value="Unassembled WGS sequence"/>
</dbReference>
<evidence type="ECO:0000256" key="6">
    <source>
        <dbReference type="ARBA" id="ARBA00022741"/>
    </source>
</evidence>
<accession>A0ABV9GZ72</accession>
<comment type="subcellular location">
    <subcellularLocation>
        <location evidence="1">Cell membrane</location>
        <topology evidence="1">Peripheral membrane protein</topology>
        <orientation evidence="1">Cytoplasmic side</orientation>
    </subcellularLocation>
</comment>
<dbReference type="InterPro" id="IPR020006">
    <property type="entry name" value="FlhF"/>
</dbReference>
<keyword evidence="4" id="KW-0813">Transport</keyword>
<evidence type="ECO:0000256" key="8">
    <source>
        <dbReference type="ARBA" id="ARBA00022927"/>
    </source>
</evidence>
<feature type="domain" description="SRP54-type proteins GTP-binding" evidence="16">
    <location>
        <begin position="281"/>
        <end position="471"/>
    </location>
</feature>
<keyword evidence="17" id="KW-0282">Flagellum</keyword>
<feature type="region of interest" description="Disordered" evidence="14">
    <location>
        <begin position="68"/>
        <end position="108"/>
    </location>
</feature>
<dbReference type="SMART" id="SM00962">
    <property type="entry name" value="SRP54"/>
    <property type="match status" value="1"/>
</dbReference>
<evidence type="ECO:0000256" key="2">
    <source>
        <dbReference type="ARBA" id="ARBA00008531"/>
    </source>
</evidence>
<dbReference type="NCBIfam" id="TIGR03499">
    <property type="entry name" value="FlhF"/>
    <property type="match status" value="1"/>
</dbReference>
<proteinExistence type="inferred from homology"/>
<evidence type="ECO:0000256" key="1">
    <source>
        <dbReference type="ARBA" id="ARBA00004413"/>
    </source>
</evidence>
<keyword evidence="5" id="KW-1003">Cell membrane</keyword>
<comment type="function">
    <text evidence="12">Necessary for flagellar biosynthesis. May be involved in translocation of the flagellum.</text>
</comment>
<dbReference type="InterPro" id="IPR003593">
    <property type="entry name" value="AAA+_ATPase"/>
</dbReference>
<feature type="compositionally biased region" description="Low complexity" evidence="14">
    <location>
        <begin position="78"/>
        <end position="101"/>
    </location>
</feature>
<comment type="similarity">
    <text evidence="2">Belongs to the GTP-binding SRP family.</text>
</comment>
<keyword evidence="17" id="KW-0969">Cilium</keyword>
<keyword evidence="18" id="KW-1185">Reference proteome</keyword>
<evidence type="ECO:0000256" key="13">
    <source>
        <dbReference type="NCBIfam" id="TIGR03499"/>
    </source>
</evidence>
<keyword evidence="6" id="KW-0547">Nucleotide-binding</keyword>
<dbReference type="RefSeq" id="WP_377725604.1">
    <property type="nucleotide sequence ID" value="NZ_JBHSEW010000006.1"/>
</dbReference>
<keyword evidence="11" id="KW-1006">Bacterial flagellum protein export</keyword>
<dbReference type="SMART" id="SM00382">
    <property type="entry name" value="AAA"/>
    <property type="match status" value="1"/>
</dbReference>
<evidence type="ECO:0000256" key="9">
    <source>
        <dbReference type="ARBA" id="ARBA00023134"/>
    </source>
</evidence>
<dbReference type="PANTHER" id="PTHR43134">
    <property type="entry name" value="SIGNAL RECOGNITION PARTICLE RECEPTOR SUBUNIT ALPHA"/>
    <property type="match status" value="1"/>
</dbReference>
<evidence type="ECO:0000256" key="7">
    <source>
        <dbReference type="ARBA" id="ARBA00022795"/>
    </source>
</evidence>
<dbReference type="InterPro" id="IPR000897">
    <property type="entry name" value="SRP54_GTPase_dom"/>
</dbReference>
<evidence type="ECO:0000313" key="17">
    <source>
        <dbReference type="EMBL" id="MFC4622246.1"/>
    </source>
</evidence>
<keyword evidence="7" id="KW-1005">Bacterial flagellum biogenesis</keyword>
<comment type="caution">
    <text evidence="17">The sequence shown here is derived from an EMBL/GenBank/DDBJ whole genome shotgun (WGS) entry which is preliminary data.</text>
</comment>
<dbReference type="Pfam" id="PF00448">
    <property type="entry name" value="SRP54"/>
    <property type="match status" value="1"/>
</dbReference>
<dbReference type="InterPro" id="IPR027417">
    <property type="entry name" value="P-loop_NTPase"/>
</dbReference>
<dbReference type="EMBL" id="JBHSEW010000006">
    <property type="protein sequence ID" value="MFC4622246.1"/>
    <property type="molecule type" value="Genomic_DNA"/>
</dbReference>
<evidence type="ECO:0000256" key="5">
    <source>
        <dbReference type="ARBA" id="ARBA00022475"/>
    </source>
</evidence>
<keyword evidence="9" id="KW-0342">GTP-binding</keyword>
<sequence>MNIQRFIAPTSREALAKARSVFGEGTLILSNRATAQGVEVMATAEDNLHHMDSGQTTSSGLRAAIQAREAEETRPLRKAPAPVAAPAAPVRPAAPVQVSPRQSVAEDTEQLAMSTLSFQDYVRERMLRRRSEGIQATDLPDAQLPTFARKARQESLQAAAAPQPVRQNPLRAMTTEQPQAKALQALPAVSPGMLHELQSVKSLIEERFNTLAWLGQTRQNPLQSNLILKLIRAGFSPALARTLIERVPQNSGPAEALRWLMQVLERNLRTDAAASPIYEVGGVFALIGSTGVGKTTTAAKLAALCAQKHGPQSVGLITLDTYRVGGHEQLRAYGRMLGVVAHLAHDKAALQDLLGLLSGKKMVIIDTTGVAPRDPRKDDILQVLDLPGVQQLLVTNAGCHGDTLDESLAAFKHGNCRQAILSKVDEAVKLGPALDALIRHQMVLRGVTTGQRVPEDFERAVASELIATSMRTHSKSAFDPSSLDLDFFYADSPLGAATGGFHA</sequence>
<feature type="domain" description="AAA+ ATPase" evidence="15">
    <location>
        <begin position="280"/>
        <end position="425"/>
    </location>
</feature>
<protein>
    <recommendedName>
        <fullName evidence="3 13">Flagellar biosynthesis protein FlhF</fullName>
    </recommendedName>
</protein>
<evidence type="ECO:0000256" key="3">
    <source>
        <dbReference type="ARBA" id="ARBA00014919"/>
    </source>
</evidence>
<evidence type="ECO:0000256" key="14">
    <source>
        <dbReference type="SAM" id="MobiDB-lite"/>
    </source>
</evidence>
<dbReference type="PANTHER" id="PTHR43134:SF3">
    <property type="entry name" value="FLAGELLAR BIOSYNTHESIS PROTEIN FLHF"/>
    <property type="match status" value="1"/>
</dbReference>
<organism evidence="17 18">
    <name type="scientific">Comamonas nitrativorans</name>
    <dbReference type="NCBI Taxonomy" id="108437"/>
    <lineage>
        <taxon>Bacteria</taxon>
        <taxon>Pseudomonadati</taxon>
        <taxon>Pseudomonadota</taxon>
        <taxon>Betaproteobacteria</taxon>
        <taxon>Burkholderiales</taxon>
        <taxon>Comamonadaceae</taxon>
        <taxon>Comamonas</taxon>
    </lineage>
</organism>
<keyword evidence="8" id="KW-0653">Protein transport</keyword>
<reference evidence="18" key="1">
    <citation type="journal article" date="2019" name="Int. J. Syst. Evol. Microbiol.">
        <title>The Global Catalogue of Microorganisms (GCM) 10K type strain sequencing project: providing services to taxonomists for standard genome sequencing and annotation.</title>
        <authorList>
            <consortium name="The Broad Institute Genomics Platform"/>
            <consortium name="The Broad Institute Genome Sequencing Center for Infectious Disease"/>
            <person name="Wu L."/>
            <person name="Ma J."/>
        </authorList>
    </citation>
    <scope>NUCLEOTIDE SEQUENCE [LARGE SCALE GENOMIC DNA]</scope>
    <source>
        <strain evidence="18">JCM 11650</strain>
    </source>
</reference>
<dbReference type="InterPro" id="IPR047040">
    <property type="entry name" value="FlhF__GTPase_dom"/>
</dbReference>
<dbReference type="SUPFAM" id="SSF52540">
    <property type="entry name" value="P-loop containing nucleoside triphosphate hydrolases"/>
    <property type="match status" value="1"/>
</dbReference>
<keyword evidence="10" id="KW-0472">Membrane</keyword>
<evidence type="ECO:0000256" key="4">
    <source>
        <dbReference type="ARBA" id="ARBA00022448"/>
    </source>
</evidence>
<dbReference type="Gene3D" id="3.40.50.300">
    <property type="entry name" value="P-loop containing nucleotide triphosphate hydrolases"/>
    <property type="match status" value="1"/>
</dbReference>
<keyword evidence="17" id="KW-0966">Cell projection</keyword>
<evidence type="ECO:0000256" key="10">
    <source>
        <dbReference type="ARBA" id="ARBA00023136"/>
    </source>
</evidence>
<evidence type="ECO:0000256" key="11">
    <source>
        <dbReference type="ARBA" id="ARBA00023225"/>
    </source>
</evidence>
<gene>
    <name evidence="17" type="primary">flhF</name>
    <name evidence="17" type="ORF">ACFO3A_08460</name>
</gene>
<dbReference type="CDD" id="cd17873">
    <property type="entry name" value="FlhF"/>
    <property type="match status" value="1"/>
</dbReference>
<name>A0ABV9GZ72_9BURK</name>
<evidence type="ECO:0000259" key="15">
    <source>
        <dbReference type="SMART" id="SM00382"/>
    </source>
</evidence>
<evidence type="ECO:0000259" key="16">
    <source>
        <dbReference type="SMART" id="SM00962"/>
    </source>
</evidence>
<dbReference type="Gene3D" id="1.20.120.1380">
    <property type="entry name" value="Flagellar FlhF biosynthesis protein, N domain"/>
    <property type="match status" value="1"/>
</dbReference>